<name>A0A921GFV9_9ACTN</name>
<feature type="domain" description="Creatinase N-terminal" evidence="5">
    <location>
        <begin position="10"/>
        <end position="134"/>
    </location>
</feature>
<evidence type="ECO:0000256" key="1">
    <source>
        <dbReference type="ARBA" id="ARBA00022723"/>
    </source>
</evidence>
<dbReference type="SUPFAM" id="SSF53092">
    <property type="entry name" value="Creatinase/prolidase N-terminal domain"/>
    <property type="match status" value="1"/>
</dbReference>
<dbReference type="GO" id="GO:0046872">
    <property type="term" value="F:metal ion binding"/>
    <property type="evidence" value="ECO:0007669"/>
    <property type="project" value="UniProtKB-KW"/>
</dbReference>
<dbReference type="InterPro" id="IPR050659">
    <property type="entry name" value="Peptidase_M24B"/>
</dbReference>
<dbReference type="InterPro" id="IPR000587">
    <property type="entry name" value="Creatinase_N"/>
</dbReference>
<keyword evidence="1 3" id="KW-0479">Metal-binding</keyword>
<dbReference type="GO" id="GO:0016787">
    <property type="term" value="F:hydrolase activity"/>
    <property type="evidence" value="ECO:0007669"/>
    <property type="project" value="UniProtKB-KW"/>
</dbReference>
<organism evidence="6 7">
    <name type="scientific">Thermophilibacter provencensis</name>
    <dbReference type="NCBI Taxonomy" id="1852386"/>
    <lineage>
        <taxon>Bacteria</taxon>
        <taxon>Bacillati</taxon>
        <taxon>Actinomycetota</taxon>
        <taxon>Coriobacteriia</taxon>
        <taxon>Coriobacteriales</taxon>
        <taxon>Atopobiaceae</taxon>
        <taxon>Thermophilibacter</taxon>
    </lineage>
</organism>
<evidence type="ECO:0000259" key="4">
    <source>
        <dbReference type="Pfam" id="PF00557"/>
    </source>
</evidence>
<keyword evidence="2" id="KW-0378">Hydrolase</keyword>
<dbReference type="Gene3D" id="3.40.350.10">
    <property type="entry name" value="Creatinase/prolidase N-terminal domain"/>
    <property type="match status" value="1"/>
</dbReference>
<evidence type="ECO:0000256" key="2">
    <source>
        <dbReference type="ARBA" id="ARBA00022801"/>
    </source>
</evidence>
<gene>
    <name evidence="6" type="ORF">K8U72_00770</name>
</gene>
<dbReference type="Pfam" id="PF01321">
    <property type="entry name" value="Creatinase_N"/>
    <property type="match status" value="1"/>
</dbReference>
<dbReference type="RefSeq" id="WP_274958407.1">
    <property type="nucleotide sequence ID" value="NZ_DYWQ01000011.1"/>
</dbReference>
<dbReference type="EMBL" id="DYWQ01000011">
    <property type="protein sequence ID" value="HJF44308.1"/>
    <property type="molecule type" value="Genomic_DNA"/>
</dbReference>
<comment type="similarity">
    <text evidence="3">Belongs to the peptidase M24B family.</text>
</comment>
<protein>
    <submittedName>
        <fullName evidence="6">Xaa-Pro peptidase family protein</fullName>
    </submittedName>
</protein>
<sequence length="373" mass="40730">MADSTACAARVERLRSLMAERGYDAVILRNNPDLRWLTGAERTFDDEVAHTAVVTAGRLWLHTDSRYYNTFRERLGEGCAWEIDQEAVAPAAWAAARIVEARARVVAVEDTCDLAFFDAFNGACAAASVACLTPRLHGDICDLRMVKDAEEVELMRRAQRVTDAAFDHICGFIHAGQTEQEIRVELENYMLSHGADALSFGTIIAAGPNGANPHAQPGPYVVQRGDLIVMDYGAATCDYHSDMTRTVCVGEPSDEQRHVYDVVRRAHEACAAAVHAGVIGRDVHQVAVDVISEAGYGEFFGHGLGHGVGLQIHERPNFNRLWDRPVPAGSVVTIEPGIYLPGRFGIRLEDFGLVTENGFEPFTQSAHDLAVVG</sequence>
<dbReference type="PANTHER" id="PTHR46112:SF3">
    <property type="entry name" value="AMINOPEPTIDASE YPDF"/>
    <property type="match status" value="1"/>
</dbReference>
<dbReference type="PROSITE" id="PS00491">
    <property type="entry name" value="PROLINE_PEPTIDASE"/>
    <property type="match status" value="1"/>
</dbReference>
<reference evidence="6" key="2">
    <citation type="submission" date="2021-09" db="EMBL/GenBank/DDBJ databases">
        <authorList>
            <person name="Gilroy R."/>
        </authorList>
    </citation>
    <scope>NUCLEOTIDE SEQUENCE</scope>
    <source>
        <strain evidence="6">CHK124-7917</strain>
    </source>
</reference>
<dbReference type="SUPFAM" id="SSF55920">
    <property type="entry name" value="Creatinase/aminopeptidase"/>
    <property type="match status" value="1"/>
</dbReference>
<accession>A0A921GFV9</accession>
<comment type="caution">
    <text evidence="6">The sequence shown here is derived from an EMBL/GenBank/DDBJ whole genome shotgun (WGS) entry which is preliminary data.</text>
</comment>
<dbReference type="Gene3D" id="3.90.230.10">
    <property type="entry name" value="Creatinase/methionine aminopeptidase superfamily"/>
    <property type="match status" value="1"/>
</dbReference>
<evidence type="ECO:0000256" key="3">
    <source>
        <dbReference type="RuleBase" id="RU000590"/>
    </source>
</evidence>
<evidence type="ECO:0000313" key="6">
    <source>
        <dbReference type="EMBL" id="HJF44308.1"/>
    </source>
</evidence>
<proteinExistence type="inferred from homology"/>
<dbReference type="Pfam" id="PF00557">
    <property type="entry name" value="Peptidase_M24"/>
    <property type="match status" value="1"/>
</dbReference>
<reference evidence="6" key="1">
    <citation type="journal article" date="2021" name="PeerJ">
        <title>Extensive microbial diversity within the chicken gut microbiome revealed by metagenomics and culture.</title>
        <authorList>
            <person name="Gilroy R."/>
            <person name="Ravi A."/>
            <person name="Getino M."/>
            <person name="Pursley I."/>
            <person name="Horton D.L."/>
            <person name="Alikhan N.F."/>
            <person name="Baker D."/>
            <person name="Gharbi K."/>
            <person name="Hall N."/>
            <person name="Watson M."/>
            <person name="Adriaenssens E.M."/>
            <person name="Foster-Nyarko E."/>
            <person name="Jarju S."/>
            <person name="Secka A."/>
            <person name="Antonio M."/>
            <person name="Oren A."/>
            <person name="Chaudhuri R.R."/>
            <person name="La Ragione R."/>
            <person name="Hildebrand F."/>
            <person name="Pallen M.J."/>
        </authorList>
    </citation>
    <scope>NUCLEOTIDE SEQUENCE</scope>
    <source>
        <strain evidence="6">CHK124-7917</strain>
    </source>
</reference>
<dbReference type="InterPro" id="IPR029149">
    <property type="entry name" value="Creatin/AminoP/Spt16_N"/>
</dbReference>
<dbReference type="InterPro" id="IPR036005">
    <property type="entry name" value="Creatinase/aminopeptidase-like"/>
</dbReference>
<dbReference type="InterPro" id="IPR001131">
    <property type="entry name" value="Peptidase_M24B_aminopep-P_CS"/>
</dbReference>
<dbReference type="PANTHER" id="PTHR46112">
    <property type="entry name" value="AMINOPEPTIDASE"/>
    <property type="match status" value="1"/>
</dbReference>
<dbReference type="AlphaFoldDB" id="A0A921GFV9"/>
<feature type="domain" description="Peptidase M24" evidence="4">
    <location>
        <begin position="153"/>
        <end position="356"/>
    </location>
</feature>
<dbReference type="InterPro" id="IPR000994">
    <property type="entry name" value="Pept_M24"/>
</dbReference>
<dbReference type="Proteomes" id="UP000697330">
    <property type="component" value="Unassembled WGS sequence"/>
</dbReference>
<evidence type="ECO:0000259" key="5">
    <source>
        <dbReference type="Pfam" id="PF01321"/>
    </source>
</evidence>
<evidence type="ECO:0000313" key="7">
    <source>
        <dbReference type="Proteomes" id="UP000697330"/>
    </source>
</evidence>